<dbReference type="EMBL" id="JAWDJX010000115">
    <property type="protein sequence ID" value="KAK3046096.1"/>
    <property type="molecule type" value="Genomic_DNA"/>
</dbReference>
<keyword evidence="2" id="KW-1185">Reference proteome</keyword>
<proteinExistence type="predicted"/>
<organism evidence="1 2">
    <name type="scientific">Extremus antarcticus</name>
    <dbReference type="NCBI Taxonomy" id="702011"/>
    <lineage>
        <taxon>Eukaryota</taxon>
        <taxon>Fungi</taxon>
        <taxon>Dikarya</taxon>
        <taxon>Ascomycota</taxon>
        <taxon>Pezizomycotina</taxon>
        <taxon>Dothideomycetes</taxon>
        <taxon>Dothideomycetidae</taxon>
        <taxon>Mycosphaerellales</taxon>
        <taxon>Extremaceae</taxon>
        <taxon>Extremus</taxon>
    </lineage>
</organism>
<evidence type="ECO:0000313" key="2">
    <source>
        <dbReference type="Proteomes" id="UP001271007"/>
    </source>
</evidence>
<comment type="caution">
    <text evidence="1">The sequence shown here is derived from an EMBL/GenBank/DDBJ whole genome shotgun (WGS) entry which is preliminary data.</text>
</comment>
<sequence length="91" mass="9743">MAFGVFLVIVVVGVLLVMRLFQDLTVSRGTAVRDLVYKRHPVPAARTSEIAGLLVAKVFTPTDEVSIVNAGQFVFGFGCPYDGNVCRVGIG</sequence>
<name>A0AAJ0D550_9PEZI</name>
<evidence type="ECO:0000313" key="1">
    <source>
        <dbReference type="EMBL" id="KAK3046096.1"/>
    </source>
</evidence>
<accession>A0AAJ0D550</accession>
<dbReference type="AlphaFoldDB" id="A0AAJ0D550"/>
<reference evidence="1" key="1">
    <citation type="submission" date="2023-04" db="EMBL/GenBank/DDBJ databases">
        <title>Black Yeasts Isolated from many extreme environments.</title>
        <authorList>
            <person name="Coleine C."/>
            <person name="Stajich J.E."/>
            <person name="Selbmann L."/>
        </authorList>
    </citation>
    <scope>NUCLEOTIDE SEQUENCE</scope>
    <source>
        <strain evidence="1">CCFEE 5312</strain>
    </source>
</reference>
<dbReference type="Proteomes" id="UP001271007">
    <property type="component" value="Unassembled WGS sequence"/>
</dbReference>
<gene>
    <name evidence="1" type="ORF">LTR09_012389</name>
</gene>
<protein>
    <submittedName>
        <fullName evidence="1">Uncharacterized protein</fullName>
    </submittedName>
</protein>